<dbReference type="AlphaFoldDB" id="A0A8H5G2T5"/>
<proteinExistence type="predicted"/>
<dbReference type="EMBL" id="JAACJM010000052">
    <property type="protein sequence ID" value="KAF5357326.1"/>
    <property type="molecule type" value="Genomic_DNA"/>
</dbReference>
<gene>
    <name evidence="1" type="ORF">D9758_005964</name>
</gene>
<reference evidence="1 2" key="1">
    <citation type="journal article" date="2020" name="ISME J.">
        <title>Uncovering the hidden diversity of litter-decomposition mechanisms in mushroom-forming fungi.</title>
        <authorList>
            <person name="Floudas D."/>
            <person name="Bentzer J."/>
            <person name="Ahren D."/>
            <person name="Johansson T."/>
            <person name="Persson P."/>
            <person name="Tunlid A."/>
        </authorList>
    </citation>
    <scope>NUCLEOTIDE SEQUENCE [LARGE SCALE GENOMIC DNA]</scope>
    <source>
        <strain evidence="1 2">CBS 291.85</strain>
    </source>
</reference>
<comment type="caution">
    <text evidence="1">The sequence shown here is derived from an EMBL/GenBank/DDBJ whole genome shotgun (WGS) entry which is preliminary data.</text>
</comment>
<sequence>MISVQRLVMHNERIATLPPEHFQLPASLTSLLATQRTPFSPREPLVRVEAPAGKTPQRVNQQVIAGFQQMPLDLLNGFFQLKLAPVDDEEPEIFQVIALKKEQGTHVVNVMSSVCGPQNYTLKEFCRMLKDPDCSMFV</sequence>
<accession>A0A8H5G2T5</accession>
<name>A0A8H5G2T5_9AGAR</name>
<protein>
    <submittedName>
        <fullName evidence="1">Uncharacterized protein</fullName>
    </submittedName>
</protein>
<dbReference type="Proteomes" id="UP000559256">
    <property type="component" value="Unassembled WGS sequence"/>
</dbReference>
<evidence type="ECO:0000313" key="1">
    <source>
        <dbReference type="EMBL" id="KAF5357326.1"/>
    </source>
</evidence>
<organism evidence="1 2">
    <name type="scientific">Tetrapyrgos nigripes</name>
    <dbReference type="NCBI Taxonomy" id="182062"/>
    <lineage>
        <taxon>Eukaryota</taxon>
        <taxon>Fungi</taxon>
        <taxon>Dikarya</taxon>
        <taxon>Basidiomycota</taxon>
        <taxon>Agaricomycotina</taxon>
        <taxon>Agaricomycetes</taxon>
        <taxon>Agaricomycetidae</taxon>
        <taxon>Agaricales</taxon>
        <taxon>Marasmiineae</taxon>
        <taxon>Marasmiaceae</taxon>
        <taxon>Tetrapyrgos</taxon>
    </lineage>
</organism>
<keyword evidence="2" id="KW-1185">Reference proteome</keyword>
<evidence type="ECO:0000313" key="2">
    <source>
        <dbReference type="Proteomes" id="UP000559256"/>
    </source>
</evidence>